<evidence type="ECO:0008006" key="4">
    <source>
        <dbReference type="Google" id="ProtNLM"/>
    </source>
</evidence>
<feature type="signal peptide" evidence="1">
    <location>
        <begin position="1"/>
        <end position="25"/>
    </location>
</feature>
<dbReference type="EMBL" id="WESC01000005">
    <property type="protein sequence ID" value="KAB7740673.1"/>
    <property type="molecule type" value="Genomic_DNA"/>
</dbReference>
<protein>
    <recommendedName>
        <fullName evidence="4">DUF560 domain-containing protein</fullName>
    </recommendedName>
</protein>
<proteinExistence type="predicted"/>
<feature type="chain" id="PRO_5026953023" description="DUF560 domain-containing protein" evidence="1">
    <location>
        <begin position="26"/>
        <end position="374"/>
    </location>
</feature>
<dbReference type="Proteomes" id="UP000468901">
    <property type="component" value="Unassembled WGS sequence"/>
</dbReference>
<evidence type="ECO:0000313" key="3">
    <source>
        <dbReference type="Proteomes" id="UP000468901"/>
    </source>
</evidence>
<dbReference type="AlphaFoldDB" id="A0A6N6VKX5"/>
<dbReference type="RefSeq" id="WP_152215416.1">
    <property type="nucleotide sequence ID" value="NZ_WESC01000005.1"/>
</dbReference>
<sequence length="374" mass="41116">MFNRLYLASACALVLAGGALTSARADELSSAYELVLNNPTDAAKNLQYAKLAEQQGKPRLALAAYERILLNDPDNAEARVGLQRLRRILQPSSTQFKLEVGTAWESNPANVSSDAKSAPSIFANLAVRDDRSAGTFGWRTLGAIGLDLVNNHSDLSYQHISVATGPVFDLTPGLSVHTAVGVAAANLSNKLYYREANIGATFEGSFAGAYQSLRIRGGARSYGPYFTADSGYYAEARGRIAIPAVLTETDVISIAPWLKWSGIDGSVTDISQEEIQPGRYREWGAEIAYYIPVADDIIVGPNLTGWQRYYSEHLVDGDTRTDNHLEPGMSLVFKDTLMFQSDIKLDYTYRMNRSNDDTRDYHDNEARLTFIANF</sequence>
<dbReference type="InterPro" id="IPR011990">
    <property type="entry name" value="TPR-like_helical_dom_sf"/>
</dbReference>
<keyword evidence="3" id="KW-1185">Reference proteome</keyword>
<gene>
    <name evidence="2" type="ORF">F2P47_06375</name>
</gene>
<reference evidence="2 3" key="1">
    <citation type="submission" date="2019-09" db="EMBL/GenBank/DDBJ databases">
        <title>Parvibaculum sedimenti sp. nov., isolated from sediment.</title>
        <authorList>
            <person name="Wang Y."/>
        </authorList>
    </citation>
    <scope>NUCLEOTIDE SEQUENCE [LARGE SCALE GENOMIC DNA]</scope>
    <source>
        <strain evidence="2 3">HXT-9</strain>
    </source>
</reference>
<comment type="caution">
    <text evidence="2">The sequence shown here is derived from an EMBL/GenBank/DDBJ whole genome shotgun (WGS) entry which is preliminary data.</text>
</comment>
<evidence type="ECO:0000256" key="1">
    <source>
        <dbReference type="SAM" id="SignalP"/>
    </source>
</evidence>
<organism evidence="2 3">
    <name type="scientific">Parvibaculum sedimenti</name>
    <dbReference type="NCBI Taxonomy" id="2608632"/>
    <lineage>
        <taxon>Bacteria</taxon>
        <taxon>Pseudomonadati</taxon>
        <taxon>Pseudomonadota</taxon>
        <taxon>Alphaproteobacteria</taxon>
        <taxon>Hyphomicrobiales</taxon>
        <taxon>Parvibaculaceae</taxon>
        <taxon>Parvibaculum</taxon>
    </lineage>
</organism>
<keyword evidence="1" id="KW-0732">Signal</keyword>
<name>A0A6N6VKX5_9HYPH</name>
<dbReference type="Gene3D" id="1.25.40.10">
    <property type="entry name" value="Tetratricopeptide repeat domain"/>
    <property type="match status" value="1"/>
</dbReference>
<accession>A0A6N6VKX5</accession>
<evidence type="ECO:0000313" key="2">
    <source>
        <dbReference type="EMBL" id="KAB7740673.1"/>
    </source>
</evidence>
<dbReference type="SUPFAM" id="SSF48452">
    <property type="entry name" value="TPR-like"/>
    <property type="match status" value="1"/>
</dbReference>